<dbReference type="SUPFAM" id="SSF57716">
    <property type="entry name" value="Glucocorticoid receptor-like (DNA-binding domain)"/>
    <property type="match status" value="1"/>
</dbReference>
<name>A0A9P6ALL7_9AGAM</name>
<evidence type="ECO:0000256" key="5">
    <source>
        <dbReference type="ARBA" id="ARBA00023242"/>
    </source>
</evidence>
<evidence type="ECO:0000259" key="7">
    <source>
        <dbReference type="PROSITE" id="PS50064"/>
    </source>
</evidence>
<organism evidence="8 9">
    <name type="scientific">Hydnum rufescens UP504</name>
    <dbReference type="NCBI Taxonomy" id="1448309"/>
    <lineage>
        <taxon>Eukaryota</taxon>
        <taxon>Fungi</taxon>
        <taxon>Dikarya</taxon>
        <taxon>Basidiomycota</taxon>
        <taxon>Agaricomycotina</taxon>
        <taxon>Agaricomycetes</taxon>
        <taxon>Cantharellales</taxon>
        <taxon>Hydnaceae</taxon>
        <taxon>Hydnum</taxon>
    </lineage>
</organism>
<dbReference type="Pfam" id="PF00645">
    <property type="entry name" value="zf-PARP"/>
    <property type="match status" value="1"/>
</dbReference>
<comment type="caution">
    <text evidence="8">The sequence shown here is derived from an EMBL/GenBank/DDBJ whole genome shotgun (WGS) entry which is preliminary data.</text>
</comment>
<protein>
    <recommendedName>
        <fullName evidence="7">PARP-type domain-containing protein</fullName>
    </recommendedName>
</protein>
<comment type="subcellular location">
    <subcellularLocation>
        <location evidence="1">Nucleus</location>
    </subcellularLocation>
</comment>
<feature type="domain" description="PARP-type" evidence="7">
    <location>
        <begin position="13"/>
        <end position="96"/>
    </location>
</feature>
<dbReference type="InterPro" id="IPR001510">
    <property type="entry name" value="Znf_PARP"/>
</dbReference>
<gene>
    <name evidence="8" type="ORF">BS47DRAFT_1303166</name>
</gene>
<dbReference type="OrthoDB" id="429950at2759"/>
<dbReference type="EMBL" id="MU129064">
    <property type="protein sequence ID" value="KAF9508129.1"/>
    <property type="molecule type" value="Genomic_DNA"/>
</dbReference>
<dbReference type="AlphaFoldDB" id="A0A9P6ALL7"/>
<proteinExistence type="predicted"/>
<evidence type="ECO:0000313" key="8">
    <source>
        <dbReference type="EMBL" id="KAF9508129.1"/>
    </source>
</evidence>
<reference evidence="8" key="1">
    <citation type="journal article" date="2020" name="Nat. Commun.">
        <title>Large-scale genome sequencing of mycorrhizal fungi provides insights into the early evolution of symbiotic traits.</title>
        <authorList>
            <person name="Miyauchi S."/>
            <person name="Kiss E."/>
            <person name="Kuo A."/>
            <person name="Drula E."/>
            <person name="Kohler A."/>
            <person name="Sanchez-Garcia M."/>
            <person name="Morin E."/>
            <person name="Andreopoulos B."/>
            <person name="Barry K.W."/>
            <person name="Bonito G."/>
            <person name="Buee M."/>
            <person name="Carver A."/>
            <person name="Chen C."/>
            <person name="Cichocki N."/>
            <person name="Clum A."/>
            <person name="Culley D."/>
            <person name="Crous P.W."/>
            <person name="Fauchery L."/>
            <person name="Girlanda M."/>
            <person name="Hayes R.D."/>
            <person name="Keri Z."/>
            <person name="LaButti K."/>
            <person name="Lipzen A."/>
            <person name="Lombard V."/>
            <person name="Magnuson J."/>
            <person name="Maillard F."/>
            <person name="Murat C."/>
            <person name="Nolan M."/>
            <person name="Ohm R.A."/>
            <person name="Pangilinan J."/>
            <person name="Pereira M.F."/>
            <person name="Perotto S."/>
            <person name="Peter M."/>
            <person name="Pfister S."/>
            <person name="Riley R."/>
            <person name="Sitrit Y."/>
            <person name="Stielow J.B."/>
            <person name="Szollosi G."/>
            <person name="Zifcakova L."/>
            <person name="Stursova M."/>
            <person name="Spatafora J.W."/>
            <person name="Tedersoo L."/>
            <person name="Vaario L.M."/>
            <person name="Yamada A."/>
            <person name="Yan M."/>
            <person name="Wang P."/>
            <person name="Xu J."/>
            <person name="Bruns T."/>
            <person name="Baldrian P."/>
            <person name="Vilgalys R."/>
            <person name="Dunand C."/>
            <person name="Henrissat B."/>
            <person name="Grigoriev I.V."/>
            <person name="Hibbett D."/>
            <person name="Nagy L.G."/>
            <person name="Martin F.M."/>
        </authorList>
    </citation>
    <scope>NUCLEOTIDE SEQUENCE</scope>
    <source>
        <strain evidence="8">UP504</strain>
    </source>
</reference>
<evidence type="ECO:0000256" key="6">
    <source>
        <dbReference type="SAM" id="MobiDB-lite"/>
    </source>
</evidence>
<dbReference type="GO" id="GO:0003677">
    <property type="term" value="F:DNA binding"/>
    <property type="evidence" value="ECO:0007669"/>
    <property type="project" value="InterPro"/>
</dbReference>
<dbReference type="SMART" id="SM01336">
    <property type="entry name" value="zf-PARP"/>
    <property type="match status" value="1"/>
</dbReference>
<keyword evidence="3" id="KW-0863">Zinc-finger</keyword>
<evidence type="ECO:0000256" key="2">
    <source>
        <dbReference type="ARBA" id="ARBA00022723"/>
    </source>
</evidence>
<feature type="compositionally biased region" description="Basic and acidic residues" evidence="6">
    <location>
        <begin position="103"/>
        <end position="118"/>
    </location>
</feature>
<dbReference type="GO" id="GO:0005634">
    <property type="term" value="C:nucleus"/>
    <property type="evidence" value="ECO:0007669"/>
    <property type="project" value="UniProtKB-SubCell"/>
</dbReference>
<dbReference type="GO" id="GO:0008270">
    <property type="term" value="F:zinc ion binding"/>
    <property type="evidence" value="ECO:0007669"/>
    <property type="project" value="UniProtKB-KW"/>
</dbReference>
<evidence type="ECO:0000256" key="1">
    <source>
        <dbReference type="ARBA" id="ARBA00004123"/>
    </source>
</evidence>
<evidence type="ECO:0000313" key="9">
    <source>
        <dbReference type="Proteomes" id="UP000886523"/>
    </source>
</evidence>
<sequence length="147" mass="16283">MSDDEGKGSGGGYRIELAKSKQAACKGPKPCKGTKIQKGELRMGVVVDFRGHSTFQWRHWGCVTPAVLSNMKKKHPEVEDLDGFEDLDDGFQAKIETAWQEGHVADEDIPDSARKGPDDTNEDEDDDKKKKTASKRKAAPRKKKARA</sequence>
<feature type="region of interest" description="Disordered" evidence="6">
    <location>
        <begin position="99"/>
        <end position="147"/>
    </location>
</feature>
<keyword evidence="4" id="KW-0862">Zinc</keyword>
<dbReference type="InterPro" id="IPR036957">
    <property type="entry name" value="Znf_PARP_sf"/>
</dbReference>
<keyword evidence="9" id="KW-1185">Reference proteome</keyword>
<accession>A0A9P6ALL7</accession>
<keyword evidence="5" id="KW-0539">Nucleus</keyword>
<evidence type="ECO:0000256" key="3">
    <source>
        <dbReference type="ARBA" id="ARBA00022771"/>
    </source>
</evidence>
<dbReference type="PROSITE" id="PS50064">
    <property type="entry name" value="ZF_PARP_2"/>
    <property type="match status" value="1"/>
</dbReference>
<keyword evidence="2" id="KW-0479">Metal-binding</keyword>
<feature type="compositionally biased region" description="Basic residues" evidence="6">
    <location>
        <begin position="130"/>
        <end position="147"/>
    </location>
</feature>
<dbReference type="Proteomes" id="UP000886523">
    <property type="component" value="Unassembled WGS sequence"/>
</dbReference>
<evidence type="ECO:0000256" key="4">
    <source>
        <dbReference type="ARBA" id="ARBA00022833"/>
    </source>
</evidence>
<dbReference type="Gene3D" id="3.30.1740.10">
    <property type="entry name" value="Zinc finger, PARP-type"/>
    <property type="match status" value="1"/>
</dbReference>